<protein>
    <submittedName>
        <fullName evidence="2">Uncharacterized protein</fullName>
    </submittedName>
</protein>
<dbReference type="EMBL" id="BK016208">
    <property type="protein sequence ID" value="DAG02337.1"/>
    <property type="molecule type" value="Genomic_DNA"/>
</dbReference>
<evidence type="ECO:0000313" key="2">
    <source>
        <dbReference type="EMBL" id="DAG02337.1"/>
    </source>
</evidence>
<reference evidence="2" key="1">
    <citation type="journal article" date="2021" name="Proc. Natl. Acad. Sci. U.S.A.">
        <title>A Catalog of Tens of Thousands of Viruses from Human Metagenomes Reveals Hidden Associations with Chronic Diseases.</title>
        <authorList>
            <person name="Tisza M.J."/>
            <person name="Buck C.B."/>
        </authorList>
    </citation>
    <scope>NUCLEOTIDE SEQUENCE</scope>
    <source>
        <strain evidence="2">CtRci5</strain>
    </source>
</reference>
<sequence length="31" mass="3509">MSTEKKNRPYNNAQHDNIAANASCDEMKETP</sequence>
<feature type="region of interest" description="Disordered" evidence="1">
    <location>
        <begin position="1"/>
        <end position="31"/>
    </location>
</feature>
<evidence type="ECO:0000256" key="1">
    <source>
        <dbReference type="SAM" id="MobiDB-lite"/>
    </source>
</evidence>
<organism evidence="2">
    <name type="scientific">Myoviridae sp. ctRci5</name>
    <dbReference type="NCBI Taxonomy" id="2825105"/>
    <lineage>
        <taxon>Viruses</taxon>
        <taxon>Duplodnaviria</taxon>
        <taxon>Heunggongvirae</taxon>
        <taxon>Uroviricota</taxon>
        <taxon>Caudoviricetes</taxon>
    </lineage>
</organism>
<proteinExistence type="predicted"/>
<name>A0A8S5V6G2_9CAUD</name>
<accession>A0A8S5V6G2</accession>